<dbReference type="Proteomes" id="UP000217431">
    <property type="component" value="Chromosome I"/>
</dbReference>
<dbReference type="AlphaFoldDB" id="A0A0S3UK00"/>
<evidence type="ECO:0000256" key="6">
    <source>
        <dbReference type="RuleBase" id="RU003915"/>
    </source>
</evidence>
<evidence type="ECO:0000259" key="8">
    <source>
        <dbReference type="PROSITE" id="PS50059"/>
    </source>
</evidence>
<comment type="catalytic activity">
    <reaction evidence="1 5 6">
        <text>[protein]-peptidylproline (omega=180) = [protein]-peptidylproline (omega=0)</text>
        <dbReference type="Rhea" id="RHEA:16237"/>
        <dbReference type="Rhea" id="RHEA-COMP:10747"/>
        <dbReference type="Rhea" id="RHEA-COMP:10748"/>
        <dbReference type="ChEBI" id="CHEBI:83833"/>
        <dbReference type="ChEBI" id="CHEBI:83834"/>
        <dbReference type="EC" id="5.2.1.8"/>
    </reaction>
</comment>
<keyword evidence="4 5" id="KW-0413">Isomerase</keyword>
<organism evidence="9 10">
    <name type="scientific">Prevotella intermedia</name>
    <dbReference type="NCBI Taxonomy" id="28131"/>
    <lineage>
        <taxon>Bacteria</taxon>
        <taxon>Pseudomonadati</taxon>
        <taxon>Bacteroidota</taxon>
        <taxon>Bacteroidia</taxon>
        <taxon>Bacteroidales</taxon>
        <taxon>Prevotellaceae</taxon>
        <taxon>Prevotella</taxon>
    </lineage>
</organism>
<dbReference type="SUPFAM" id="SSF54534">
    <property type="entry name" value="FKBP-like"/>
    <property type="match status" value="1"/>
</dbReference>
<dbReference type="EMBL" id="AP014597">
    <property type="protein sequence ID" value="BAU17837.1"/>
    <property type="molecule type" value="Genomic_DNA"/>
</dbReference>
<reference evidence="9 10" key="1">
    <citation type="journal article" date="2016" name="DNA Res.">
        <title>The complete genome sequencing of Prevotella intermedia strain OMA14 and a subsequent fine-scale, intra-species genomic comparison reveal an unusual amplification of conjugative and mobile transposons and identify a novel Prevotella-lineage-specific repeat.</title>
        <authorList>
            <person name="Naito M."/>
            <person name="Ogura Y."/>
            <person name="Itoh T."/>
            <person name="Shoji M."/>
            <person name="Okamoto M."/>
            <person name="Hayashi T."/>
            <person name="Nakayama K."/>
        </authorList>
    </citation>
    <scope>NUCLEOTIDE SEQUENCE [LARGE SCALE GENOMIC DNA]</scope>
    <source>
        <strain evidence="9 10">OMA14</strain>
    </source>
</reference>
<keyword evidence="7" id="KW-0732">Signal</keyword>
<dbReference type="PROSITE" id="PS50059">
    <property type="entry name" value="FKBP_PPIASE"/>
    <property type="match status" value="1"/>
</dbReference>
<protein>
    <recommendedName>
        <fullName evidence="6">Peptidyl-prolyl cis-trans isomerase</fullName>
        <ecNumber evidence="6">5.2.1.8</ecNumber>
    </recommendedName>
</protein>
<dbReference type="PANTHER" id="PTHR43811">
    <property type="entry name" value="FKBP-TYPE PEPTIDYL-PROLYL CIS-TRANS ISOMERASE FKPA"/>
    <property type="match status" value="1"/>
</dbReference>
<dbReference type="Pfam" id="PF01346">
    <property type="entry name" value="FKBP_N"/>
    <property type="match status" value="1"/>
</dbReference>
<keyword evidence="3 5" id="KW-0697">Rotamase</keyword>
<dbReference type="InterPro" id="IPR001179">
    <property type="entry name" value="PPIase_FKBP_dom"/>
</dbReference>
<comment type="similarity">
    <text evidence="2 6">Belongs to the FKBP-type PPIase family.</text>
</comment>
<evidence type="ECO:0000313" key="10">
    <source>
        <dbReference type="Proteomes" id="UP000217431"/>
    </source>
</evidence>
<feature type="domain" description="PPIase FKBP-type" evidence="8">
    <location>
        <begin position="221"/>
        <end position="308"/>
    </location>
</feature>
<dbReference type="GO" id="GO:0006457">
    <property type="term" value="P:protein folding"/>
    <property type="evidence" value="ECO:0007669"/>
    <property type="project" value="InterPro"/>
</dbReference>
<gene>
    <name evidence="9" type="ORF">PIOMA14_I_1329</name>
</gene>
<proteinExistence type="inferred from homology"/>
<dbReference type="PANTHER" id="PTHR43811:SF23">
    <property type="entry name" value="FKBP-TYPE 22 KDA PEPTIDYL-PROLYL CIS-TRANS ISOMERASE"/>
    <property type="match status" value="1"/>
</dbReference>
<accession>A0A0S3UK00</accession>
<name>A0A0S3UK00_PREIN</name>
<feature type="signal peptide" evidence="7">
    <location>
        <begin position="1"/>
        <end position="22"/>
    </location>
</feature>
<dbReference type="STRING" id="28131.BWX40_01535"/>
<dbReference type="RefSeq" id="WP_096405605.1">
    <property type="nucleotide sequence ID" value="NZ_AP014597.1"/>
</dbReference>
<dbReference type="InterPro" id="IPR046357">
    <property type="entry name" value="PPIase_dom_sf"/>
</dbReference>
<evidence type="ECO:0000256" key="1">
    <source>
        <dbReference type="ARBA" id="ARBA00000971"/>
    </source>
</evidence>
<evidence type="ECO:0000256" key="7">
    <source>
        <dbReference type="SAM" id="SignalP"/>
    </source>
</evidence>
<dbReference type="Gene3D" id="1.10.287.460">
    <property type="entry name" value="Peptidyl-prolyl cis-trans isomerase, FKBP-type, N-terminal domain"/>
    <property type="match status" value="1"/>
</dbReference>
<dbReference type="EC" id="5.2.1.8" evidence="6"/>
<evidence type="ECO:0000256" key="5">
    <source>
        <dbReference type="PROSITE-ProRule" id="PRU00277"/>
    </source>
</evidence>
<evidence type="ECO:0000256" key="2">
    <source>
        <dbReference type="ARBA" id="ARBA00006577"/>
    </source>
</evidence>
<sequence>MKKIAFMALLVMASAGFNTANAQNKKEKKQKKQEPREAIAITAPVSDETAIFTTKFDSLSYAAGISMTRGLEEYLANQLGVLKGDMPDFIRGLKEGISKRKDTSFSAYTAGLQIAAQVERVMLPNIKKQFKGTSAEINDRVFFKGLVDAMEKDTTFFKQEEAQEYVSKKQKALAEQYNAQVKVAGEKFLTENKKKAGVVTLPSGLQYKVLVKGNGSKPTKDDQVAVVYEGRTIDGKVFDATARHGKPNDTFGVSNLIKGWTEALTLMPVGSKWEIYIPQELAYGARGAGDDIAPYSTLIFTLELQDIVKTAKGSNK</sequence>
<evidence type="ECO:0000256" key="3">
    <source>
        <dbReference type="ARBA" id="ARBA00023110"/>
    </source>
</evidence>
<dbReference type="GO" id="GO:0003755">
    <property type="term" value="F:peptidyl-prolyl cis-trans isomerase activity"/>
    <property type="evidence" value="ECO:0007669"/>
    <property type="project" value="UniProtKB-UniRule"/>
</dbReference>
<feature type="chain" id="PRO_5006619756" description="Peptidyl-prolyl cis-trans isomerase" evidence="7">
    <location>
        <begin position="23"/>
        <end position="316"/>
    </location>
</feature>
<evidence type="ECO:0000313" key="9">
    <source>
        <dbReference type="EMBL" id="BAU17837.1"/>
    </source>
</evidence>
<dbReference type="InterPro" id="IPR000774">
    <property type="entry name" value="PPIase_FKBP_N"/>
</dbReference>
<evidence type="ECO:0000256" key="4">
    <source>
        <dbReference type="ARBA" id="ARBA00023235"/>
    </source>
</evidence>
<dbReference type="InterPro" id="IPR036944">
    <property type="entry name" value="PPIase_FKBP_N_sf"/>
</dbReference>
<dbReference type="Gene3D" id="3.10.50.40">
    <property type="match status" value="1"/>
</dbReference>
<dbReference type="Pfam" id="PF00254">
    <property type="entry name" value="FKBP_C"/>
    <property type="match status" value="1"/>
</dbReference>